<feature type="compositionally biased region" description="Basic and acidic residues" evidence="5">
    <location>
        <begin position="233"/>
        <end position="245"/>
    </location>
</feature>
<dbReference type="PANTHER" id="PTHR30349">
    <property type="entry name" value="PHAGE INTEGRASE-RELATED"/>
    <property type="match status" value="1"/>
</dbReference>
<dbReference type="PROSITE" id="PS51900">
    <property type="entry name" value="CB"/>
    <property type="match status" value="1"/>
</dbReference>
<dbReference type="InterPro" id="IPR013762">
    <property type="entry name" value="Integrase-like_cat_sf"/>
</dbReference>
<feature type="domain" description="Tyr recombinase" evidence="6">
    <location>
        <begin position="238"/>
        <end position="437"/>
    </location>
</feature>
<accession>A0A5C5RA94</accession>
<dbReference type="EMBL" id="VIGW01000004">
    <property type="protein sequence ID" value="TWS19384.1"/>
    <property type="molecule type" value="Genomic_DNA"/>
</dbReference>
<dbReference type="Gene3D" id="1.10.443.10">
    <property type="entry name" value="Intergrase catalytic core"/>
    <property type="match status" value="1"/>
</dbReference>
<evidence type="ECO:0000256" key="4">
    <source>
        <dbReference type="PROSITE-ProRule" id="PRU01248"/>
    </source>
</evidence>
<dbReference type="GO" id="GO:0015074">
    <property type="term" value="P:DNA integration"/>
    <property type="evidence" value="ECO:0007669"/>
    <property type="project" value="UniProtKB-KW"/>
</dbReference>
<keyword evidence="9" id="KW-1185">Reference proteome</keyword>
<dbReference type="Proteomes" id="UP000317291">
    <property type="component" value="Unassembled WGS sequence"/>
</dbReference>
<dbReference type="Gene3D" id="1.10.150.130">
    <property type="match status" value="1"/>
</dbReference>
<dbReference type="PROSITE" id="PS51898">
    <property type="entry name" value="TYR_RECOMBINASE"/>
    <property type="match status" value="1"/>
</dbReference>
<evidence type="ECO:0000256" key="1">
    <source>
        <dbReference type="ARBA" id="ARBA00008857"/>
    </source>
</evidence>
<organism evidence="8 9">
    <name type="scientific">Tsukamurella asaccharolytica</name>
    <dbReference type="NCBI Taxonomy" id="2592067"/>
    <lineage>
        <taxon>Bacteria</taxon>
        <taxon>Bacillati</taxon>
        <taxon>Actinomycetota</taxon>
        <taxon>Actinomycetes</taxon>
        <taxon>Mycobacteriales</taxon>
        <taxon>Tsukamurellaceae</taxon>
        <taxon>Tsukamurella</taxon>
    </lineage>
</organism>
<evidence type="ECO:0000313" key="9">
    <source>
        <dbReference type="Proteomes" id="UP000317291"/>
    </source>
</evidence>
<protein>
    <submittedName>
        <fullName evidence="8">Site-specific integrase</fullName>
    </submittedName>
</protein>
<sequence>MRYLGGMATRRTPGTRNIIDRWHDRDGNPTARDGKGLQYQARYVDPNGREVGKSFPTKKAATVWLNAQTAAAATGGYIAPTKAAITFGQVEARWREGLSGLRPSTIAAYSEQIDARVLPVWKDTPVQAIKRRDVEQWLRGLRKKPTASQRKNGEPGDPVSAATATHALKLVRQIFAVALDPSDPIITVDPTSGVKVAKATATSGRERFASPEEVERVAKAADWLASQPKRPGRRTDREAPADRTETTGSAPVDWAREDVPVSGDGLLIRLLGATGCRFGEMAALRVGRLDLDPEPGRAPSLFVREAAVEVNGVMHVGLPKTTESIRRVPFRRSLVEPLRTHLEHAGILDDDAAFVFSQSDGGALRLRNWSKRVFRPAVALAGVDLNVHGLRHSAATAAIREGMTPVQVARILGHSKPSITLDIYSHEWPDNLTAIGEDD</sequence>
<evidence type="ECO:0000256" key="5">
    <source>
        <dbReference type="SAM" id="MobiDB-lite"/>
    </source>
</evidence>
<evidence type="ECO:0000259" key="6">
    <source>
        <dbReference type="PROSITE" id="PS51898"/>
    </source>
</evidence>
<evidence type="ECO:0000256" key="2">
    <source>
        <dbReference type="ARBA" id="ARBA00023125"/>
    </source>
</evidence>
<keyword evidence="3" id="KW-0233">DNA recombination</keyword>
<keyword evidence="2 4" id="KW-0238">DNA-binding</keyword>
<dbReference type="CDD" id="cd01189">
    <property type="entry name" value="INT_ICEBs1_C_like"/>
    <property type="match status" value="1"/>
</dbReference>
<feature type="region of interest" description="Disordered" evidence="5">
    <location>
        <begin position="224"/>
        <end position="256"/>
    </location>
</feature>
<dbReference type="InterPro" id="IPR050090">
    <property type="entry name" value="Tyrosine_recombinase_XerCD"/>
</dbReference>
<dbReference type="InterPro" id="IPR010998">
    <property type="entry name" value="Integrase_recombinase_N"/>
</dbReference>
<dbReference type="InterPro" id="IPR044068">
    <property type="entry name" value="CB"/>
</dbReference>
<dbReference type="Pfam" id="PF00589">
    <property type="entry name" value="Phage_integrase"/>
    <property type="match status" value="1"/>
</dbReference>
<proteinExistence type="inferred from homology"/>
<dbReference type="AlphaFoldDB" id="A0A5C5RA94"/>
<comment type="caution">
    <text evidence="8">The sequence shown here is derived from an EMBL/GenBank/DDBJ whole genome shotgun (WGS) entry which is preliminary data.</text>
</comment>
<evidence type="ECO:0000259" key="7">
    <source>
        <dbReference type="PROSITE" id="PS51900"/>
    </source>
</evidence>
<evidence type="ECO:0000256" key="3">
    <source>
        <dbReference type="ARBA" id="ARBA00023172"/>
    </source>
</evidence>
<name>A0A5C5RA94_9ACTN</name>
<reference evidence="8 9" key="1">
    <citation type="submission" date="2019-06" db="EMBL/GenBank/DDBJ databases">
        <title>Tsukamurella conjunctivitidis sp. nov., Tsukamurella assacharolytica sp. nov. and Tsukamurella sputae sp. nov. isolated from patients with conjunctivitis, bacteraemia (lymphoma) and respiratory infection (sputum) in Hong Kong.</title>
        <authorList>
            <person name="Teng J.L.L."/>
            <person name="Lee H.H."/>
            <person name="Fong J.Y.H."/>
            <person name="Fok K.M.N."/>
            <person name="Lau S.K.P."/>
            <person name="Woo P.C.Y."/>
        </authorList>
    </citation>
    <scope>NUCLEOTIDE SEQUENCE [LARGE SCALE GENOMIC DNA]</scope>
    <source>
        <strain evidence="8 9">HKU71</strain>
    </source>
</reference>
<feature type="domain" description="Core-binding (CB)" evidence="7">
    <location>
        <begin position="85"/>
        <end position="179"/>
    </location>
</feature>
<gene>
    <name evidence="8" type="ORF">FK529_09285</name>
</gene>
<dbReference type="GO" id="GO:0006310">
    <property type="term" value="P:DNA recombination"/>
    <property type="evidence" value="ECO:0007669"/>
    <property type="project" value="UniProtKB-KW"/>
</dbReference>
<feature type="region of interest" description="Disordered" evidence="5">
    <location>
        <begin position="141"/>
        <end position="160"/>
    </location>
</feature>
<dbReference type="InterPro" id="IPR011010">
    <property type="entry name" value="DNA_brk_join_enz"/>
</dbReference>
<dbReference type="InterPro" id="IPR002104">
    <property type="entry name" value="Integrase_catalytic"/>
</dbReference>
<dbReference type="SUPFAM" id="SSF56349">
    <property type="entry name" value="DNA breaking-rejoining enzymes"/>
    <property type="match status" value="1"/>
</dbReference>
<evidence type="ECO:0000313" key="8">
    <source>
        <dbReference type="EMBL" id="TWS19384.1"/>
    </source>
</evidence>
<comment type="similarity">
    <text evidence="1">Belongs to the 'phage' integrase family.</text>
</comment>
<dbReference type="PANTHER" id="PTHR30349:SF64">
    <property type="entry name" value="PROPHAGE INTEGRASE INTD-RELATED"/>
    <property type="match status" value="1"/>
</dbReference>
<dbReference type="GO" id="GO:0003677">
    <property type="term" value="F:DNA binding"/>
    <property type="evidence" value="ECO:0007669"/>
    <property type="project" value="UniProtKB-UniRule"/>
</dbReference>